<keyword evidence="1" id="KW-0732">Signal</keyword>
<dbReference type="GO" id="GO:0015288">
    <property type="term" value="F:porin activity"/>
    <property type="evidence" value="ECO:0007669"/>
    <property type="project" value="InterPro"/>
</dbReference>
<dbReference type="Proteomes" id="UP000234530">
    <property type="component" value="Chromosome"/>
</dbReference>
<dbReference type="OrthoDB" id="7326315at2"/>
<organism evidence="3 4">
    <name type="scientific">Paracoccus zhejiangensis</name>
    <dbReference type="NCBI Taxonomy" id="1077935"/>
    <lineage>
        <taxon>Bacteria</taxon>
        <taxon>Pseudomonadati</taxon>
        <taxon>Pseudomonadota</taxon>
        <taxon>Alphaproteobacteria</taxon>
        <taxon>Rhodobacterales</taxon>
        <taxon>Paracoccaceae</taxon>
        <taxon>Paracoccus</taxon>
    </lineage>
</organism>
<reference evidence="3 4" key="1">
    <citation type="journal article" date="2013" name="Antonie Van Leeuwenhoek">
        <title>Paracoccus zhejiangensis sp. nov., isolated from activated sludge in wastewater-treatment system.</title>
        <authorList>
            <person name="Wu Z.G."/>
            <person name="Zhang D.F."/>
            <person name="Liu Y.L."/>
            <person name="Wang F."/>
            <person name="Jiang X."/>
            <person name="Li C."/>
            <person name="Li S.P."/>
            <person name="Hong Q."/>
            <person name="Li W.J."/>
        </authorList>
    </citation>
    <scope>NUCLEOTIDE SEQUENCE [LARGE SCALE GENOMIC DNA]</scope>
    <source>
        <strain evidence="3 4">J6</strain>
    </source>
</reference>
<dbReference type="Gene3D" id="2.40.160.10">
    <property type="entry name" value="Porin"/>
    <property type="match status" value="1"/>
</dbReference>
<dbReference type="InterPro" id="IPR033900">
    <property type="entry name" value="Gram_neg_porin_domain"/>
</dbReference>
<dbReference type="KEGG" id="pzh:CX676_14365"/>
<dbReference type="RefSeq" id="WP_101753232.1">
    <property type="nucleotide sequence ID" value="NZ_CP025430.1"/>
</dbReference>
<evidence type="ECO:0000313" key="4">
    <source>
        <dbReference type="Proteomes" id="UP000234530"/>
    </source>
</evidence>
<proteinExistence type="predicted"/>
<evidence type="ECO:0000259" key="2">
    <source>
        <dbReference type="Pfam" id="PF13609"/>
    </source>
</evidence>
<protein>
    <submittedName>
        <fullName evidence="3">Porin</fullName>
    </submittedName>
</protein>
<evidence type="ECO:0000313" key="3">
    <source>
        <dbReference type="EMBL" id="AUH65207.1"/>
    </source>
</evidence>
<dbReference type="GO" id="GO:0016020">
    <property type="term" value="C:membrane"/>
    <property type="evidence" value="ECO:0007669"/>
    <property type="project" value="InterPro"/>
</dbReference>
<sequence length="335" mass="35381">MKKVLFATTALVMTAGVASAEIALSGDARMGLVYDGNDAQFASRARVRFTATGETDSGLSYGASFRVDHERAAQRAGNGTRGAVYVSGTYGKLSMGDVASASEMAVGDLYGVGYTGGDFYGNLNEPSYLTADGNNLDQGPNILYEYSISGVNVFASATDGSDDPWGPAYGEGDNSTDSDLAWSLGASYEGTFSNGTYNVGLGYGKHGDQKEIVVGGEVTSGAFMAKAFYADYKNRPDINFAISDDESITIDNTGIEYDRAYGLSLGYEYNNMLFKGFWRRDEGEAVVAGLSDVEYDSWGIGVDYDLGGGATVAAGIADSDWFSDTVADVGIRFAF</sequence>
<feature type="chain" id="PRO_5014132932" evidence="1">
    <location>
        <begin position="21"/>
        <end position="335"/>
    </location>
</feature>
<evidence type="ECO:0000256" key="1">
    <source>
        <dbReference type="SAM" id="SignalP"/>
    </source>
</evidence>
<accession>A0A2H5F101</accession>
<dbReference type="SUPFAM" id="SSF56935">
    <property type="entry name" value="Porins"/>
    <property type="match status" value="1"/>
</dbReference>
<name>A0A2H5F101_9RHOB</name>
<dbReference type="EMBL" id="CP025430">
    <property type="protein sequence ID" value="AUH65207.1"/>
    <property type="molecule type" value="Genomic_DNA"/>
</dbReference>
<dbReference type="Pfam" id="PF13609">
    <property type="entry name" value="Porin_4"/>
    <property type="match status" value="1"/>
</dbReference>
<dbReference type="InterPro" id="IPR023614">
    <property type="entry name" value="Porin_dom_sf"/>
</dbReference>
<feature type="domain" description="Porin" evidence="2">
    <location>
        <begin position="7"/>
        <end position="319"/>
    </location>
</feature>
<gene>
    <name evidence="3" type="ORF">CX676_14365</name>
</gene>
<keyword evidence="4" id="KW-1185">Reference proteome</keyword>
<feature type="signal peptide" evidence="1">
    <location>
        <begin position="1"/>
        <end position="20"/>
    </location>
</feature>
<dbReference type="AlphaFoldDB" id="A0A2H5F101"/>